<dbReference type="Proteomes" id="UP000233256">
    <property type="component" value="Unassembled WGS sequence"/>
</dbReference>
<dbReference type="InterPro" id="IPR004155">
    <property type="entry name" value="PBS_lyase_HEAT"/>
</dbReference>
<dbReference type="PANTHER" id="PTHR44591:SF25">
    <property type="entry name" value="CHEMOTAXIS TWO-COMPONENT RESPONSE REGULATOR"/>
    <property type="match status" value="1"/>
</dbReference>
<dbReference type="EMBL" id="PGXC01000004">
    <property type="protein sequence ID" value="PKK90813.1"/>
    <property type="molecule type" value="Genomic_DNA"/>
</dbReference>
<evidence type="ECO:0000256" key="1">
    <source>
        <dbReference type="ARBA" id="ARBA00022553"/>
    </source>
</evidence>
<name>A0A2N1PR42_9BACT</name>
<dbReference type="SMART" id="SM00448">
    <property type="entry name" value="REC"/>
    <property type="match status" value="1"/>
</dbReference>
<evidence type="ECO:0000256" key="2">
    <source>
        <dbReference type="PROSITE-ProRule" id="PRU00169"/>
    </source>
</evidence>
<dbReference type="InterPro" id="IPR050595">
    <property type="entry name" value="Bact_response_regulator"/>
</dbReference>
<gene>
    <name evidence="4" type="ORF">CVV64_08005</name>
</gene>
<proteinExistence type="predicted"/>
<feature type="modified residue" description="4-aspartylphosphate" evidence="2">
    <location>
        <position position="490"/>
    </location>
</feature>
<reference evidence="4 5" key="1">
    <citation type="journal article" date="2017" name="ISME J.">
        <title>Potential for microbial H2 and metal transformations associated with novel bacteria and archaea in deep terrestrial subsurface sediments.</title>
        <authorList>
            <person name="Hernsdorf A.W."/>
            <person name="Amano Y."/>
            <person name="Miyakawa K."/>
            <person name="Ise K."/>
            <person name="Suzuki Y."/>
            <person name="Anantharaman K."/>
            <person name="Probst A."/>
            <person name="Burstein D."/>
            <person name="Thomas B.C."/>
            <person name="Banfield J.F."/>
        </authorList>
    </citation>
    <scope>NUCLEOTIDE SEQUENCE [LARGE SCALE GENOMIC DNA]</scope>
    <source>
        <strain evidence="4">HGW-Wallbacteria-1</strain>
    </source>
</reference>
<dbReference type="InterPro" id="IPR011006">
    <property type="entry name" value="CheY-like_superfamily"/>
</dbReference>
<dbReference type="Gene3D" id="3.40.50.2300">
    <property type="match status" value="1"/>
</dbReference>
<dbReference type="Gene3D" id="1.25.10.10">
    <property type="entry name" value="Leucine-rich Repeat Variant"/>
    <property type="match status" value="2"/>
</dbReference>
<evidence type="ECO:0000313" key="4">
    <source>
        <dbReference type="EMBL" id="PKK90813.1"/>
    </source>
</evidence>
<dbReference type="Pfam" id="PF13646">
    <property type="entry name" value="HEAT_2"/>
    <property type="match status" value="2"/>
</dbReference>
<keyword evidence="1 2" id="KW-0597">Phosphoprotein</keyword>
<dbReference type="PANTHER" id="PTHR44591">
    <property type="entry name" value="STRESS RESPONSE REGULATOR PROTEIN 1"/>
    <property type="match status" value="1"/>
</dbReference>
<evidence type="ECO:0000313" key="5">
    <source>
        <dbReference type="Proteomes" id="UP000233256"/>
    </source>
</evidence>
<accession>A0A2N1PR42</accession>
<dbReference type="SUPFAM" id="SSF52172">
    <property type="entry name" value="CheY-like"/>
    <property type="match status" value="1"/>
</dbReference>
<dbReference type="SUPFAM" id="SSF48371">
    <property type="entry name" value="ARM repeat"/>
    <property type="match status" value="1"/>
</dbReference>
<evidence type="ECO:0000259" key="3">
    <source>
        <dbReference type="PROSITE" id="PS50110"/>
    </source>
</evidence>
<dbReference type="Pfam" id="PF00072">
    <property type="entry name" value="Response_reg"/>
    <property type="match status" value="1"/>
</dbReference>
<comment type="caution">
    <text evidence="4">The sequence shown here is derived from an EMBL/GenBank/DDBJ whole genome shotgun (WGS) entry which is preliminary data.</text>
</comment>
<organism evidence="4 5">
    <name type="scientific">Candidatus Wallbacteria bacterium HGW-Wallbacteria-1</name>
    <dbReference type="NCBI Taxonomy" id="2013854"/>
    <lineage>
        <taxon>Bacteria</taxon>
        <taxon>Candidatus Walliibacteriota</taxon>
    </lineage>
</organism>
<dbReference type="PROSITE" id="PS50110">
    <property type="entry name" value="RESPONSE_REGULATORY"/>
    <property type="match status" value="1"/>
</dbReference>
<protein>
    <recommendedName>
        <fullName evidence="3">Response regulatory domain-containing protein</fullName>
    </recommendedName>
</protein>
<dbReference type="AlphaFoldDB" id="A0A2N1PR42"/>
<dbReference type="GO" id="GO:0000160">
    <property type="term" value="P:phosphorelay signal transduction system"/>
    <property type="evidence" value="ECO:0007669"/>
    <property type="project" value="InterPro"/>
</dbReference>
<dbReference type="InterPro" id="IPR016024">
    <property type="entry name" value="ARM-type_fold"/>
</dbReference>
<dbReference type="InterPro" id="IPR011989">
    <property type="entry name" value="ARM-like"/>
</dbReference>
<dbReference type="InterPro" id="IPR001789">
    <property type="entry name" value="Sig_transdc_resp-reg_receiver"/>
</dbReference>
<dbReference type="SMART" id="SM00567">
    <property type="entry name" value="EZ_HEAT"/>
    <property type="match status" value="5"/>
</dbReference>
<sequence length="558" mass="61038">MTSMATFDSTDPRILRQALLDEKLISLPESISSIEALIAEGDHVVRLLALDALSRIGKVSDLGSMVNIIRNVDEECILREASEKLVMEMAPSRASELGAFLEDDDPTVRDLFIRIAGANHIRECLGHLIGLLEKVMNGDIDIFQVPVNDIVASVGKMGDSKSVASLEKFMSRCDDNLLKAQIAESIGTIGGSEAVDALVDFTANADEFVALSAIRGLGSCKDEKALPVLVRLLTNDSPVLRNGASDALVLFGLQSIPVLVEALESSDDDFVILSSNTLGFIGLQEAINPLSKLFFHESSNIRYAAIEAVGKIGGPKAIVKLSTALMDTSEQVKIAAIQSFESIGDSRILPNLLKHVDDSKGVKFAVLSAAIGLGGYEHLKELMERQDIREAMAEVIHEKSQEHPISEVEQEIAAIFDLSVRDKMGQVLELVRSRDSKEGRILVVDDSRAMRSYVNSLIKERYDTVLAQDGQEALEIFNDNFGAFDFILTDMNMPRMDGISLVKAVREQNPIIPIVMLTTESDEKDKEQGFSAGVNNYLTKPFKPDELTSMIDSLIRKE</sequence>
<feature type="domain" description="Response regulatory" evidence="3">
    <location>
        <begin position="440"/>
        <end position="555"/>
    </location>
</feature>